<dbReference type="EMBL" id="JAGKHQ010000020">
    <property type="protein sequence ID" value="KAG7479553.1"/>
    <property type="molecule type" value="Genomic_DNA"/>
</dbReference>
<sequence>MFTGTRRSSPAVRRRSLKMEKNPLHGAVCPHRVSNTSMDAAKHTVCLLTHATHTHARTRTQCLSYFIRKLFRLDQHFHNFAEHQYLIKAVVVIFRGAGPQLIRFPAVQTQTAVLRLCEKRECGGEVVAAVIWPRVSVCLPDTDCSSYKRCEVCENTRFSPLTLLLDVLLVSVALPPRCPSGDRYLSAEQRTQVNSNYKTGVANEYFMQPSFVPPH</sequence>
<keyword evidence="2" id="KW-1185">Reference proteome</keyword>
<evidence type="ECO:0000313" key="2">
    <source>
        <dbReference type="Proteomes" id="UP000693946"/>
    </source>
</evidence>
<protein>
    <submittedName>
        <fullName evidence="1">Uncharacterized protein</fullName>
    </submittedName>
</protein>
<comment type="caution">
    <text evidence="1">The sequence shown here is derived from an EMBL/GenBank/DDBJ whole genome shotgun (WGS) entry which is preliminary data.</text>
</comment>
<name>A0AAV6PZ53_SOLSE</name>
<dbReference type="Proteomes" id="UP000693946">
    <property type="component" value="Linkage Group LG8"/>
</dbReference>
<gene>
    <name evidence="1" type="ORF">JOB18_028204</name>
</gene>
<organism evidence="1 2">
    <name type="scientific">Solea senegalensis</name>
    <name type="common">Senegalese sole</name>
    <dbReference type="NCBI Taxonomy" id="28829"/>
    <lineage>
        <taxon>Eukaryota</taxon>
        <taxon>Metazoa</taxon>
        <taxon>Chordata</taxon>
        <taxon>Craniata</taxon>
        <taxon>Vertebrata</taxon>
        <taxon>Euteleostomi</taxon>
        <taxon>Actinopterygii</taxon>
        <taxon>Neopterygii</taxon>
        <taxon>Teleostei</taxon>
        <taxon>Neoteleostei</taxon>
        <taxon>Acanthomorphata</taxon>
        <taxon>Carangaria</taxon>
        <taxon>Pleuronectiformes</taxon>
        <taxon>Pleuronectoidei</taxon>
        <taxon>Soleidae</taxon>
        <taxon>Solea</taxon>
    </lineage>
</organism>
<accession>A0AAV6PZ53</accession>
<dbReference type="AlphaFoldDB" id="A0AAV6PZ53"/>
<proteinExistence type="predicted"/>
<reference evidence="1 2" key="1">
    <citation type="journal article" date="2021" name="Sci. Rep.">
        <title>Chromosome anchoring in Senegalese sole (Solea senegalensis) reveals sex-associated markers and genome rearrangements in flatfish.</title>
        <authorList>
            <person name="Guerrero-Cozar I."/>
            <person name="Gomez-Garrido J."/>
            <person name="Berbel C."/>
            <person name="Martinez-Blanch J.F."/>
            <person name="Alioto T."/>
            <person name="Claros M.G."/>
            <person name="Gagnaire P.A."/>
            <person name="Manchado M."/>
        </authorList>
    </citation>
    <scope>NUCLEOTIDE SEQUENCE [LARGE SCALE GENOMIC DNA]</scope>
    <source>
        <strain evidence="1">Sse05_10M</strain>
    </source>
</reference>
<evidence type="ECO:0000313" key="1">
    <source>
        <dbReference type="EMBL" id="KAG7479553.1"/>
    </source>
</evidence>